<organism evidence="2 3">
    <name type="scientific">Zasmidium cellare ATCC 36951</name>
    <dbReference type="NCBI Taxonomy" id="1080233"/>
    <lineage>
        <taxon>Eukaryota</taxon>
        <taxon>Fungi</taxon>
        <taxon>Dikarya</taxon>
        <taxon>Ascomycota</taxon>
        <taxon>Pezizomycotina</taxon>
        <taxon>Dothideomycetes</taxon>
        <taxon>Dothideomycetidae</taxon>
        <taxon>Mycosphaerellales</taxon>
        <taxon>Mycosphaerellaceae</taxon>
        <taxon>Zasmidium</taxon>
    </lineage>
</organism>
<protein>
    <recommendedName>
        <fullName evidence="1">ABM domain-containing protein</fullName>
    </recommendedName>
</protein>
<sequence>MDPTQMPPEWFTLPSFALHVTIHIAPSNVEKFFAAMKPAFEACANEPECLYFEIFQDPVDPGKISWVENWSKGLEWFAKHQMTKEYYKPYLEATEPMFIKPREFKVLKRVEGFVSSKKGNFQGALAGEYKN</sequence>
<feature type="domain" description="ABM" evidence="1">
    <location>
        <begin position="16"/>
        <end position="72"/>
    </location>
</feature>
<dbReference type="GeneID" id="54560031"/>
<evidence type="ECO:0000313" key="2">
    <source>
        <dbReference type="EMBL" id="KAF2166175.1"/>
    </source>
</evidence>
<keyword evidence="3" id="KW-1185">Reference proteome</keyword>
<dbReference type="Proteomes" id="UP000799537">
    <property type="component" value="Unassembled WGS sequence"/>
</dbReference>
<evidence type="ECO:0000259" key="1">
    <source>
        <dbReference type="Pfam" id="PF03992"/>
    </source>
</evidence>
<dbReference type="Gene3D" id="3.30.70.100">
    <property type="match status" value="1"/>
</dbReference>
<gene>
    <name evidence="2" type="ORF">M409DRAFT_23364</name>
</gene>
<dbReference type="SUPFAM" id="SSF54909">
    <property type="entry name" value="Dimeric alpha+beta barrel"/>
    <property type="match status" value="1"/>
</dbReference>
<proteinExistence type="predicted"/>
<dbReference type="EMBL" id="ML993597">
    <property type="protein sequence ID" value="KAF2166175.1"/>
    <property type="molecule type" value="Genomic_DNA"/>
</dbReference>
<dbReference type="InterPro" id="IPR007138">
    <property type="entry name" value="ABM_dom"/>
</dbReference>
<dbReference type="Pfam" id="PF03992">
    <property type="entry name" value="ABM"/>
    <property type="match status" value="1"/>
</dbReference>
<name>A0A6A6CG91_ZASCE</name>
<dbReference type="InterPro" id="IPR011008">
    <property type="entry name" value="Dimeric_a/b-barrel"/>
</dbReference>
<dbReference type="RefSeq" id="XP_033667064.1">
    <property type="nucleotide sequence ID" value="XM_033806759.1"/>
</dbReference>
<dbReference type="AlphaFoldDB" id="A0A6A6CG91"/>
<reference evidence="2" key="1">
    <citation type="journal article" date="2020" name="Stud. Mycol.">
        <title>101 Dothideomycetes genomes: a test case for predicting lifestyles and emergence of pathogens.</title>
        <authorList>
            <person name="Haridas S."/>
            <person name="Albert R."/>
            <person name="Binder M."/>
            <person name="Bloem J."/>
            <person name="Labutti K."/>
            <person name="Salamov A."/>
            <person name="Andreopoulos B."/>
            <person name="Baker S."/>
            <person name="Barry K."/>
            <person name="Bills G."/>
            <person name="Bluhm B."/>
            <person name="Cannon C."/>
            <person name="Castanera R."/>
            <person name="Culley D."/>
            <person name="Daum C."/>
            <person name="Ezra D."/>
            <person name="Gonzalez J."/>
            <person name="Henrissat B."/>
            <person name="Kuo A."/>
            <person name="Liang C."/>
            <person name="Lipzen A."/>
            <person name="Lutzoni F."/>
            <person name="Magnuson J."/>
            <person name="Mondo S."/>
            <person name="Nolan M."/>
            <person name="Ohm R."/>
            <person name="Pangilinan J."/>
            <person name="Park H.-J."/>
            <person name="Ramirez L."/>
            <person name="Alfaro M."/>
            <person name="Sun H."/>
            <person name="Tritt A."/>
            <person name="Yoshinaga Y."/>
            <person name="Zwiers L.-H."/>
            <person name="Turgeon B."/>
            <person name="Goodwin S."/>
            <person name="Spatafora J."/>
            <person name="Crous P."/>
            <person name="Grigoriev I."/>
        </authorList>
    </citation>
    <scope>NUCLEOTIDE SEQUENCE</scope>
    <source>
        <strain evidence="2">ATCC 36951</strain>
    </source>
</reference>
<dbReference type="OrthoDB" id="4126315at2759"/>
<evidence type="ECO:0000313" key="3">
    <source>
        <dbReference type="Proteomes" id="UP000799537"/>
    </source>
</evidence>
<accession>A0A6A6CG91</accession>